<dbReference type="SUPFAM" id="SSF55729">
    <property type="entry name" value="Acyl-CoA N-acyltransferases (Nat)"/>
    <property type="match status" value="1"/>
</dbReference>
<dbReference type="PROSITE" id="PS51186">
    <property type="entry name" value="GNAT"/>
    <property type="match status" value="1"/>
</dbReference>
<keyword evidence="1" id="KW-0012">Acyltransferase</keyword>
<gene>
    <name evidence="1" type="ORF">ACEZDG_13570</name>
</gene>
<dbReference type="InterPro" id="IPR016181">
    <property type="entry name" value="Acyl_CoA_acyltransferase"/>
</dbReference>
<dbReference type="EMBL" id="JBHEZX010000005">
    <property type="protein sequence ID" value="MFC1410296.1"/>
    <property type="molecule type" value="Genomic_DNA"/>
</dbReference>
<dbReference type="InterPro" id="IPR051908">
    <property type="entry name" value="Ribosomal_N-acetyltransferase"/>
</dbReference>
<sequence length="167" mass="17097">MASGASSLPCTDRIELRVITPAAAAELARGTGSGGFAWAPGGPYDGTRDACGMIVKAAETGAYDPRWGAFAIIRREDGAALGGAGYHGPPSGGRVEIGYDLAVSARGRGFATEAVGLLTAYALADPEVVVVQAHTDPANTASQAVLLRSGFVRDGHNEDGLPRFVLR</sequence>
<dbReference type="InterPro" id="IPR000182">
    <property type="entry name" value="GNAT_dom"/>
</dbReference>
<comment type="caution">
    <text evidence="1">The sequence shown here is derived from an EMBL/GenBank/DDBJ whole genome shotgun (WGS) entry which is preliminary data.</text>
</comment>
<keyword evidence="1" id="KW-0808">Transferase</keyword>
<dbReference type="Pfam" id="PF13302">
    <property type="entry name" value="Acetyltransf_3"/>
    <property type="match status" value="1"/>
</dbReference>
<evidence type="ECO:0000313" key="1">
    <source>
        <dbReference type="EMBL" id="MFC1410296.1"/>
    </source>
</evidence>
<evidence type="ECO:0000313" key="2">
    <source>
        <dbReference type="Proteomes" id="UP001592582"/>
    </source>
</evidence>
<dbReference type="Proteomes" id="UP001592582">
    <property type="component" value="Unassembled WGS sequence"/>
</dbReference>
<name>A0ABV6V9A2_9ACTN</name>
<dbReference type="GO" id="GO:0016746">
    <property type="term" value="F:acyltransferase activity"/>
    <property type="evidence" value="ECO:0007669"/>
    <property type="project" value="UniProtKB-KW"/>
</dbReference>
<accession>A0ABV6V9A2</accession>
<keyword evidence="2" id="KW-1185">Reference proteome</keyword>
<dbReference type="EC" id="2.3.-.-" evidence="1"/>
<dbReference type="PANTHER" id="PTHR43441:SF6">
    <property type="entry name" value="N-ACETYLTRANSFERASE DOMAIN-CONTAINING PROTEIN"/>
    <property type="match status" value="1"/>
</dbReference>
<proteinExistence type="predicted"/>
<protein>
    <submittedName>
        <fullName evidence="1">GNAT family N-acetyltransferase</fullName>
        <ecNumber evidence="1">2.3.-.-</ecNumber>
    </submittedName>
</protein>
<dbReference type="PANTHER" id="PTHR43441">
    <property type="entry name" value="RIBOSOMAL-PROTEIN-SERINE ACETYLTRANSFERASE"/>
    <property type="match status" value="1"/>
</dbReference>
<organism evidence="1 2">
    <name type="scientific">Streptacidiphilus alkalitolerans</name>
    <dbReference type="NCBI Taxonomy" id="3342712"/>
    <lineage>
        <taxon>Bacteria</taxon>
        <taxon>Bacillati</taxon>
        <taxon>Actinomycetota</taxon>
        <taxon>Actinomycetes</taxon>
        <taxon>Kitasatosporales</taxon>
        <taxon>Streptomycetaceae</taxon>
        <taxon>Streptacidiphilus</taxon>
    </lineage>
</organism>
<dbReference type="Gene3D" id="3.40.630.30">
    <property type="match status" value="1"/>
</dbReference>
<reference evidence="1 2" key="1">
    <citation type="submission" date="2024-09" db="EMBL/GenBank/DDBJ databases">
        <authorList>
            <person name="Lee S.D."/>
        </authorList>
    </citation>
    <scope>NUCLEOTIDE SEQUENCE [LARGE SCALE GENOMIC DNA]</scope>
    <source>
        <strain evidence="1 2">N1-1</strain>
    </source>
</reference>